<dbReference type="SUPFAM" id="SSF52317">
    <property type="entry name" value="Class I glutamine amidotransferase-like"/>
    <property type="match status" value="1"/>
</dbReference>
<evidence type="ECO:0000259" key="3">
    <source>
        <dbReference type="Pfam" id="PF09537"/>
    </source>
</evidence>
<evidence type="ECO:0000259" key="2">
    <source>
        <dbReference type="Pfam" id="PF01965"/>
    </source>
</evidence>
<comment type="similarity">
    <text evidence="1">Belongs to the peptidase C56 family.</text>
</comment>
<dbReference type="CDD" id="cd00657">
    <property type="entry name" value="Ferritin_like"/>
    <property type="match status" value="1"/>
</dbReference>
<dbReference type="PANTHER" id="PTHR42733:SF2">
    <property type="entry name" value="DJ-1_THIJ_PFPI FAMILY PROTEIN"/>
    <property type="match status" value="1"/>
</dbReference>
<dbReference type="STRING" id="395961.Cyan7425_0578"/>
<evidence type="ECO:0000313" key="4">
    <source>
        <dbReference type="EMBL" id="ACL42969.1"/>
    </source>
</evidence>
<dbReference type="MEROPS" id="C56.001"/>
<keyword evidence="4" id="KW-0378">Hydrolase</keyword>
<name>B8HU49_CYAP4</name>
<dbReference type="Gene3D" id="3.40.50.880">
    <property type="match status" value="1"/>
</dbReference>
<dbReference type="InterPro" id="IPR002818">
    <property type="entry name" value="DJ-1/PfpI"/>
</dbReference>
<dbReference type="PANTHER" id="PTHR42733">
    <property type="entry name" value="DJ-1 PROTEIN"/>
    <property type="match status" value="1"/>
</dbReference>
<dbReference type="NCBIfam" id="TIGR01382">
    <property type="entry name" value="PfpI"/>
    <property type="match status" value="1"/>
</dbReference>
<sequence length="364" mass="40206">MPTQDQSQQPRVAILIEQNVEDAEFQIPYNALKQAGAQVVVLGSRVNEEYKGKQGKLSIKADATTTESFASDFDAVVIPGGMAPDRMRTNMKTVRFVQDAFGLGILVAAICHGPQVLIEGDLLSGIRATGFRSIRKDMQNAGANFVDAPLVVEDNLITSRRPGDLPIFTTAILQYLGLRIPELALPEVADLQANWLLLSEAWGGDRKSDVVNALNTAIAGERYGLEVFEHYAGNAVDESMRDVFQSICANKQRHLQVLESRLGQLGETPSLQVTAGVAMANLRNWFQTRQQDVDILRRALGDLQTGVVDTYNLRNKVTEPVTADIFDQMEVTLARDEQRIADLYRERMEEIRPPQPTSRPAVTG</sequence>
<protein>
    <submittedName>
        <fullName evidence="4">Intracellular protease, PfpI family</fullName>
    </submittedName>
</protein>
<proteinExistence type="inferred from homology"/>
<keyword evidence="4" id="KW-0645">Protease</keyword>
<dbReference type="Gene3D" id="1.20.1260.10">
    <property type="match status" value="1"/>
</dbReference>
<dbReference type="EMBL" id="CP001344">
    <property type="protein sequence ID" value="ACL42969.1"/>
    <property type="molecule type" value="Genomic_DNA"/>
</dbReference>
<dbReference type="HOGENOM" id="CLU_759999_0_0_3"/>
<dbReference type="GO" id="GO:0006508">
    <property type="term" value="P:proteolysis"/>
    <property type="evidence" value="ECO:0007669"/>
    <property type="project" value="UniProtKB-KW"/>
</dbReference>
<dbReference type="InterPro" id="IPR012347">
    <property type="entry name" value="Ferritin-like"/>
</dbReference>
<organism evidence="4">
    <name type="scientific">Cyanothece sp. (strain PCC 7425 / ATCC 29141)</name>
    <dbReference type="NCBI Taxonomy" id="395961"/>
    <lineage>
        <taxon>Bacteria</taxon>
        <taxon>Bacillati</taxon>
        <taxon>Cyanobacteriota</taxon>
        <taxon>Cyanophyceae</taxon>
        <taxon>Gomontiellales</taxon>
        <taxon>Cyanothecaceae</taxon>
        <taxon>Cyanothece</taxon>
    </lineage>
</organism>
<dbReference type="OrthoDB" id="9800516at2"/>
<dbReference type="KEGG" id="cyn:Cyan7425_0578"/>
<dbReference type="CDD" id="cd03134">
    <property type="entry name" value="GATase1_PfpI_like"/>
    <property type="match status" value="1"/>
</dbReference>
<dbReference type="SUPFAM" id="SSF47240">
    <property type="entry name" value="Ferritin-like"/>
    <property type="match status" value="1"/>
</dbReference>
<gene>
    <name evidence="4" type="ordered locus">Cyan7425_0578</name>
</gene>
<dbReference type="GO" id="GO:0008233">
    <property type="term" value="F:peptidase activity"/>
    <property type="evidence" value="ECO:0007669"/>
    <property type="project" value="UniProtKB-KW"/>
</dbReference>
<reference evidence="4" key="1">
    <citation type="submission" date="2009-01" db="EMBL/GenBank/DDBJ databases">
        <title>Complete sequence of chromosome Cyanothece sp. PCC 7425.</title>
        <authorList>
            <consortium name="US DOE Joint Genome Institute"/>
            <person name="Lucas S."/>
            <person name="Copeland A."/>
            <person name="Lapidus A."/>
            <person name="Glavina del Rio T."/>
            <person name="Dalin E."/>
            <person name="Tice H."/>
            <person name="Bruce D."/>
            <person name="Goodwin L."/>
            <person name="Pitluck S."/>
            <person name="Sims D."/>
            <person name="Meineke L."/>
            <person name="Brettin T."/>
            <person name="Detter J.C."/>
            <person name="Han C."/>
            <person name="Larimer F."/>
            <person name="Land M."/>
            <person name="Hauser L."/>
            <person name="Kyrpides N."/>
            <person name="Ovchinnikova G."/>
            <person name="Liberton M."/>
            <person name="Stoeckel J."/>
            <person name="Banerjee A."/>
            <person name="Singh A."/>
            <person name="Page L."/>
            <person name="Sato H."/>
            <person name="Zhao L."/>
            <person name="Sherman L."/>
            <person name="Pakrasi H."/>
            <person name="Richardson P."/>
        </authorList>
    </citation>
    <scope>NUCLEOTIDE SEQUENCE</scope>
    <source>
        <strain evidence="4">PCC 7425</strain>
    </source>
</reference>
<dbReference type="eggNOG" id="COG0693">
    <property type="taxonomic scope" value="Bacteria"/>
</dbReference>
<dbReference type="InterPro" id="IPR009078">
    <property type="entry name" value="Ferritin-like_SF"/>
</dbReference>
<dbReference type="AlphaFoldDB" id="B8HU49"/>
<dbReference type="PROSITE" id="PS51276">
    <property type="entry name" value="PEPTIDASE_C56_PFPI"/>
    <property type="match status" value="1"/>
</dbReference>
<dbReference type="InterPro" id="IPR029062">
    <property type="entry name" value="Class_I_gatase-like"/>
</dbReference>
<dbReference type="Pfam" id="PF01965">
    <property type="entry name" value="DJ-1_PfpI"/>
    <property type="match status" value="1"/>
</dbReference>
<dbReference type="Pfam" id="PF09537">
    <property type="entry name" value="DUF2383"/>
    <property type="match status" value="1"/>
</dbReference>
<dbReference type="InterPro" id="IPR006286">
    <property type="entry name" value="C56_PfpI-like"/>
</dbReference>
<feature type="domain" description="DUF2383" evidence="3">
    <location>
        <begin position="209"/>
        <end position="280"/>
    </location>
</feature>
<feature type="domain" description="DJ-1/PfpI" evidence="2">
    <location>
        <begin position="11"/>
        <end position="174"/>
    </location>
</feature>
<accession>B8HU49</accession>
<dbReference type="InterPro" id="IPR019052">
    <property type="entry name" value="DUF2383"/>
</dbReference>
<evidence type="ECO:0000256" key="1">
    <source>
        <dbReference type="ARBA" id="ARBA00008542"/>
    </source>
</evidence>